<protein>
    <recommendedName>
        <fullName evidence="3">DUF4261 domain-containing protein</fullName>
    </recommendedName>
</protein>
<organism evidence="1 2">
    <name type="scientific">Candidatus Nitrospira nitrosa</name>
    <dbReference type="NCBI Taxonomy" id="1742972"/>
    <lineage>
        <taxon>Bacteria</taxon>
        <taxon>Pseudomonadati</taxon>
        <taxon>Nitrospirota</taxon>
        <taxon>Nitrospiria</taxon>
        <taxon>Nitrospirales</taxon>
        <taxon>Nitrospiraceae</taxon>
        <taxon>Nitrospira</taxon>
    </lineage>
</organism>
<sequence>MRIRKKSPKPSAKRPPLYFIGYRGTAPGTDEVKALYDREYGGPLVIQHEEGSPESWQATHGPWSAHVVMPLPTDQVAAVMKQLSWEHDLMGAIAPSITVPRDMPDTILLATRLARCLTLLSQGTAYDVITQAYLNPSDWQQRALSSFLLDDHVTIVHDDNAHPDRVWSYSLGLSKFGMDEIEMFSAKGLPDGSNKDILSASGSEFLRLGQPMKVGTTLDLPLLGRTVRVRNYRTAAPAGRMLGFRELHTS</sequence>
<gene>
    <name evidence="1" type="ORF">COMA1_10657</name>
</gene>
<dbReference type="EMBL" id="CZQA01000001">
    <property type="protein sequence ID" value="CUS32502.1"/>
    <property type="molecule type" value="Genomic_DNA"/>
</dbReference>
<keyword evidence="2" id="KW-1185">Reference proteome</keyword>
<dbReference type="OrthoDB" id="9783399at2"/>
<evidence type="ECO:0000313" key="1">
    <source>
        <dbReference type="EMBL" id="CUS32502.1"/>
    </source>
</evidence>
<accession>A0A0S4L9K4</accession>
<dbReference type="RefSeq" id="WP_090743625.1">
    <property type="nucleotide sequence ID" value="NZ_CZQA01000001.1"/>
</dbReference>
<dbReference type="STRING" id="1742972.COMA1_10657"/>
<reference evidence="1 2" key="1">
    <citation type="submission" date="2015-10" db="EMBL/GenBank/DDBJ databases">
        <authorList>
            <person name="Gilbert D.G."/>
        </authorList>
    </citation>
    <scope>NUCLEOTIDE SEQUENCE [LARGE SCALE GENOMIC DNA]</scope>
    <source>
        <strain evidence="1">COMA1</strain>
    </source>
</reference>
<dbReference type="Proteomes" id="UP000199032">
    <property type="component" value="Unassembled WGS sequence"/>
</dbReference>
<evidence type="ECO:0000313" key="2">
    <source>
        <dbReference type="Proteomes" id="UP000199032"/>
    </source>
</evidence>
<dbReference type="AlphaFoldDB" id="A0A0S4L9K4"/>
<name>A0A0S4L9K4_9BACT</name>
<proteinExistence type="predicted"/>
<evidence type="ECO:0008006" key="3">
    <source>
        <dbReference type="Google" id="ProtNLM"/>
    </source>
</evidence>